<accession>A0A2P8QZJ5</accession>
<name>A0A2P8QZJ5_9BACT</name>
<evidence type="ECO:0000256" key="1">
    <source>
        <dbReference type="SAM" id="Coils"/>
    </source>
</evidence>
<sequence length="563" mass="62786">MSEKLNSKEKDNLDIKIATDVINSNIINLHASANKEHLVIYSGVDNETGEHLKRSLKGISKYKIFPNQEQIDKRIKKEIEESSKTLSQNEIKKLKDKYIKDQTTKNIKAQAGYSNELKEQARKNADNILKGDKTRVKQYDNLSKQEQVKVAKEHPNYNVNSANHQLIDLVEVDSNGNYIKGSGVQLKMVGKDAESCFEQLSSKDFTKYYDNGVDVYVPKEYFNEIQKECKEKIQGLEQQLKFMKENNKSQIDIDKKQKELEKYQKISKQTKPSKVSTQEAIEARTDPIKSTAKDICKNAHNAGIQAAKMGAMIAGGVSVVQNIYECIASGKDMKEAIKDVGKTTAFGAGGAYAGAFAGSAIGAFMKNASSVTLRNASKTNLPSLIVTSSIEITKSFCKFYRGEIDGASLLEELGQKGSGISASAFMASVGQIVIPVPVVGAMIGGMVGYSLNSMFYQELKGSLENAKLAKERRIQVEKECKIALNQILKQRDEINFLINSYFNEHIGFLNSNIRELENALNMQDVDETIRISNLLTHKLGGETQFENFSEFENFMKGEESFKL</sequence>
<organism evidence="2 3">
    <name type="scientific">Campylobacter blaseri</name>
    <dbReference type="NCBI Taxonomy" id="2042961"/>
    <lineage>
        <taxon>Bacteria</taxon>
        <taxon>Pseudomonadati</taxon>
        <taxon>Campylobacterota</taxon>
        <taxon>Epsilonproteobacteria</taxon>
        <taxon>Campylobacterales</taxon>
        <taxon>Campylobacteraceae</taxon>
        <taxon>Campylobacter</taxon>
    </lineage>
</organism>
<gene>
    <name evidence="2" type="ORF">CQ405_07610</name>
</gene>
<keyword evidence="1" id="KW-0175">Coiled coil</keyword>
<reference evidence="3" key="1">
    <citation type="submission" date="2017-10" db="EMBL/GenBank/DDBJ databases">
        <title>Campylobacter species from seals.</title>
        <authorList>
            <person name="Gilbert M.J."/>
            <person name="Zomer A.L."/>
            <person name="Timmerman A.J."/>
            <person name="Duim B."/>
            <person name="Wagenaar J.A."/>
        </authorList>
    </citation>
    <scope>NUCLEOTIDE SEQUENCE [LARGE SCALE GENOMIC DNA]</scope>
    <source>
        <strain evidence="3">17S00004-5</strain>
    </source>
</reference>
<evidence type="ECO:0000313" key="2">
    <source>
        <dbReference type="EMBL" id="PSM51652.1"/>
    </source>
</evidence>
<dbReference type="Proteomes" id="UP000240535">
    <property type="component" value="Unassembled WGS sequence"/>
</dbReference>
<evidence type="ECO:0000313" key="3">
    <source>
        <dbReference type="Proteomes" id="UP000240535"/>
    </source>
</evidence>
<dbReference type="EMBL" id="PDHH01000006">
    <property type="protein sequence ID" value="PSM51652.1"/>
    <property type="molecule type" value="Genomic_DNA"/>
</dbReference>
<feature type="coiled-coil region" evidence="1">
    <location>
        <begin position="226"/>
        <end position="266"/>
    </location>
</feature>
<keyword evidence="3" id="KW-1185">Reference proteome</keyword>
<protein>
    <submittedName>
        <fullName evidence="2">Uncharacterized protein</fullName>
    </submittedName>
</protein>
<dbReference type="AlphaFoldDB" id="A0A2P8QZJ5"/>
<proteinExistence type="predicted"/>
<dbReference type="OrthoDB" id="3239452at2"/>
<comment type="caution">
    <text evidence="2">The sequence shown here is derived from an EMBL/GenBank/DDBJ whole genome shotgun (WGS) entry which is preliminary data.</text>
</comment>
<dbReference type="RefSeq" id="WP_106872329.1">
    <property type="nucleotide sequence ID" value="NZ_CP053841.1"/>
</dbReference>